<dbReference type="Proteomes" id="UP000233551">
    <property type="component" value="Unassembled WGS sequence"/>
</dbReference>
<sequence>MATNLGSYPGRTTSMPTNEGQSGRRQARVSAGEVDAGVIGASSWGPCAELSRAGEERMLSQAGEDGVAAGC</sequence>
<evidence type="ECO:0000313" key="3">
    <source>
        <dbReference type="Proteomes" id="UP000233551"/>
    </source>
</evidence>
<proteinExistence type="predicted"/>
<comment type="caution">
    <text evidence="2">The sequence shown here is derived from an EMBL/GenBank/DDBJ whole genome shotgun (WGS) entry which is preliminary data.</text>
</comment>
<organism evidence="2 3">
    <name type="scientific">Punica granatum</name>
    <name type="common">Pomegranate</name>
    <dbReference type="NCBI Taxonomy" id="22663"/>
    <lineage>
        <taxon>Eukaryota</taxon>
        <taxon>Viridiplantae</taxon>
        <taxon>Streptophyta</taxon>
        <taxon>Embryophyta</taxon>
        <taxon>Tracheophyta</taxon>
        <taxon>Spermatophyta</taxon>
        <taxon>Magnoliopsida</taxon>
        <taxon>eudicotyledons</taxon>
        <taxon>Gunneridae</taxon>
        <taxon>Pentapetalae</taxon>
        <taxon>rosids</taxon>
        <taxon>malvids</taxon>
        <taxon>Myrtales</taxon>
        <taxon>Lythraceae</taxon>
        <taxon>Punica</taxon>
    </lineage>
</organism>
<keyword evidence="3" id="KW-1185">Reference proteome</keyword>
<dbReference type="EMBL" id="PGOL01000462">
    <property type="protein sequence ID" value="PKI70316.1"/>
    <property type="molecule type" value="Genomic_DNA"/>
</dbReference>
<protein>
    <submittedName>
        <fullName evidence="2">Uncharacterized protein</fullName>
    </submittedName>
</protein>
<gene>
    <name evidence="2" type="ORF">CRG98_009308</name>
</gene>
<accession>A0A2I0KR68</accession>
<feature type="compositionally biased region" description="Polar residues" evidence="1">
    <location>
        <begin position="1"/>
        <end position="24"/>
    </location>
</feature>
<name>A0A2I0KR68_PUNGR</name>
<dbReference type="AlphaFoldDB" id="A0A2I0KR68"/>
<evidence type="ECO:0000313" key="2">
    <source>
        <dbReference type="EMBL" id="PKI70316.1"/>
    </source>
</evidence>
<reference evidence="2 3" key="1">
    <citation type="submission" date="2017-11" db="EMBL/GenBank/DDBJ databases">
        <title>De-novo sequencing of pomegranate (Punica granatum L.) genome.</title>
        <authorList>
            <person name="Akparov Z."/>
            <person name="Amiraslanov A."/>
            <person name="Hajiyeva S."/>
            <person name="Abbasov M."/>
            <person name="Kaur K."/>
            <person name="Hamwieh A."/>
            <person name="Solovyev V."/>
            <person name="Salamov A."/>
            <person name="Braich B."/>
            <person name="Kosarev P."/>
            <person name="Mahmoud A."/>
            <person name="Hajiyev E."/>
            <person name="Babayeva S."/>
            <person name="Izzatullayeva V."/>
            <person name="Mammadov A."/>
            <person name="Mammadov A."/>
            <person name="Sharifova S."/>
            <person name="Ojaghi J."/>
            <person name="Eynullazada K."/>
            <person name="Bayramov B."/>
            <person name="Abdulazimova A."/>
            <person name="Shahmuradov I."/>
        </authorList>
    </citation>
    <scope>NUCLEOTIDE SEQUENCE [LARGE SCALE GENOMIC DNA]</scope>
    <source>
        <strain evidence="3">cv. AG2017</strain>
        <tissue evidence="2">Leaf</tissue>
    </source>
</reference>
<evidence type="ECO:0000256" key="1">
    <source>
        <dbReference type="SAM" id="MobiDB-lite"/>
    </source>
</evidence>
<feature type="region of interest" description="Disordered" evidence="1">
    <location>
        <begin position="1"/>
        <end position="31"/>
    </location>
</feature>